<evidence type="ECO:0000256" key="2">
    <source>
        <dbReference type="ARBA" id="ARBA00007951"/>
    </source>
</evidence>
<evidence type="ECO:0000313" key="9">
    <source>
        <dbReference type="EMBL" id="ODM11941.1"/>
    </source>
</evidence>
<dbReference type="EC" id="3.2.1.51" evidence="3"/>
<gene>
    <name evidence="9" type="ORF">BEH84_02556</name>
</gene>
<dbReference type="Gene3D" id="3.20.20.80">
    <property type="entry name" value="Glycosidases"/>
    <property type="match status" value="1"/>
</dbReference>
<dbReference type="Pfam" id="PF01120">
    <property type="entry name" value="Alpha_L_fucos"/>
    <property type="match status" value="1"/>
</dbReference>
<dbReference type="InterPro" id="IPR057739">
    <property type="entry name" value="Glyco_hydro_29_N"/>
</dbReference>
<dbReference type="EMBL" id="MCGI01000002">
    <property type="protein sequence ID" value="ODM11941.1"/>
    <property type="molecule type" value="Genomic_DNA"/>
</dbReference>
<feature type="domain" description="Glycoside hydrolase family 29 N-terminal" evidence="7">
    <location>
        <begin position="5"/>
        <end position="348"/>
    </location>
</feature>
<evidence type="ECO:0000256" key="1">
    <source>
        <dbReference type="ARBA" id="ARBA00004071"/>
    </source>
</evidence>
<keyword evidence="4" id="KW-0732">Signal</keyword>
<dbReference type="GO" id="GO:0006004">
    <property type="term" value="P:fucose metabolic process"/>
    <property type="evidence" value="ECO:0007669"/>
    <property type="project" value="InterPro"/>
</dbReference>
<comment type="similarity">
    <text evidence="2">Belongs to the glycosyl hydrolase 29 family.</text>
</comment>
<dbReference type="InterPro" id="IPR000933">
    <property type="entry name" value="Glyco_hydro_29"/>
</dbReference>
<evidence type="ECO:0000259" key="8">
    <source>
        <dbReference type="Pfam" id="PF16757"/>
    </source>
</evidence>
<dbReference type="InterPro" id="IPR017853">
    <property type="entry name" value="GH"/>
</dbReference>
<keyword evidence="5" id="KW-0378">Hydrolase</keyword>
<evidence type="ECO:0000259" key="7">
    <source>
        <dbReference type="Pfam" id="PF01120"/>
    </source>
</evidence>
<dbReference type="PANTHER" id="PTHR10030:SF37">
    <property type="entry name" value="ALPHA-L-FUCOSIDASE-RELATED"/>
    <property type="match status" value="1"/>
</dbReference>
<name>A0A1E3ATV2_9FIRM</name>
<organism evidence="9 10">
    <name type="scientific">Eisenbergiella tayi</name>
    <dbReference type="NCBI Taxonomy" id="1432052"/>
    <lineage>
        <taxon>Bacteria</taxon>
        <taxon>Bacillati</taxon>
        <taxon>Bacillota</taxon>
        <taxon>Clostridia</taxon>
        <taxon>Lachnospirales</taxon>
        <taxon>Lachnospiraceae</taxon>
        <taxon>Eisenbergiella</taxon>
    </lineage>
</organism>
<dbReference type="GO" id="GO:0005764">
    <property type="term" value="C:lysosome"/>
    <property type="evidence" value="ECO:0007669"/>
    <property type="project" value="TreeGrafter"/>
</dbReference>
<dbReference type="PATRIC" id="fig|1432052.3.peg.2821"/>
<accession>A0A1E3ATV2</accession>
<dbReference type="GO" id="GO:0016139">
    <property type="term" value="P:glycoside catabolic process"/>
    <property type="evidence" value="ECO:0007669"/>
    <property type="project" value="TreeGrafter"/>
</dbReference>
<comment type="caution">
    <text evidence="9">The sequence shown here is derived from an EMBL/GenBank/DDBJ whole genome shotgun (WGS) entry which is preliminary data.</text>
</comment>
<dbReference type="Proteomes" id="UP000095003">
    <property type="component" value="Unassembled WGS sequence"/>
</dbReference>
<feature type="domain" description="Alpha-L-fucosidase C-terminal" evidence="8">
    <location>
        <begin position="399"/>
        <end position="475"/>
    </location>
</feature>
<dbReference type="Pfam" id="PF16757">
    <property type="entry name" value="Fucosidase_C"/>
    <property type="match status" value="1"/>
</dbReference>
<comment type="function">
    <text evidence="1">Alpha-L-fucosidase is responsible for hydrolyzing the alpha-1,6-linked fucose joined to the reducing-end N-acetylglucosamine of the carbohydrate moieties of glycoproteins.</text>
</comment>
<dbReference type="RefSeq" id="WP_069157103.1">
    <property type="nucleotide sequence ID" value="NZ_DBFYTC010000264.1"/>
</dbReference>
<dbReference type="SUPFAM" id="SSF51445">
    <property type="entry name" value="(Trans)glycosidases"/>
    <property type="match status" value="1"/>
</dbReference>
<protein>
    <recommendedName>
        <fullName evidence="3">alpha-L-fucosidase</fullName>
        <ecNumber evidence="3">3.2.1.51</ecNumber>
    </recommendedName>
</protein>
<evidence type="ECO:0000256" key="3">
    <source>
        <dbReference type="ARBA" id="ARBA00012662"/>
    </source>
</evidence>
<evidence type="ECO:0000256" key="6">
    <source>
        <dbReference type="ARBA" id="ARBA00023295"/>
    </source>
</evidence>
<dbReference type="InterPro" id="IPR016286">
    <property type="entry name" value="FUC_metazoa-typ"/>
</dbReference>
<dbReference type="PANTHER" id="PTHR10030">
    <property type="entry name" value="ALPHA-L-FUCOSIDASE"/>
    <property type="match status" value="1"/>
</dbReference>
<keyword evidence="6" id="KW-0326">Glycosidase</keyword>
<dbReference type="AlphaFoldDB" id="A0A1E3ATV2"/>
<evidence type="ECO:0000256" key="5">
    <source>
        <dbReference type="ARBA" id="ARBA00022801"/>
    </source>
</evidence>
<evidence type="ECO:0000256" key="4">
    <source>
        <dbReference type="ARBA" id="ARBA00022729"/>
    </source>
</evidence>
<dbReference type="PRINTS" id="PR00741">
    <property type="entry name" value="GLHYDRLASE29"/>
</dbReference>
<dbReference type="Gene3D" id="2.60.40.1180">
    <property type="entry name" value="Golgi alpha-mannosidase II"/>
    <property type="match status" value="1"/>
</dbReference>
<evidence type="ECO:0000313" key="10">
    <source>
        <dbReference type="Proteomes" id="UP000095003"/>
    </source>
</evidence>
<dbReference type="GO" id="GO:0004560">
    <property type="term" value="F:alpha-L-fucosidase activity"/>
    <property type="evidence" value="ECO:0007669"/>
    <property type="project" value="InterPro"/>
</dbReference>
<dbReference type="SMART" id="SM00812">
    <property type="entry name" value="Alpha_L_fucos"/>
    <property type="match status" value="1"/>
</dbReference>
<dbReference type="GeneID" id="93304107"/>
<dbReference type="InterPro" id="IPR013780">
    <property type="entry name" value="Glyco_hydro_b"/>
</dbReference>
<reference evidence="9 10" key="1">
    <citation type="submission" date="2016-07" db="EMBL/GenBank/DDBJ databases">
        <title>Characterization of isolates of Eisenbergiella tayi derived from blood cultures, using whole genome sequencing.</title>
        <authorList>
            <person name="Burdz T."/>
            <person name="Wiebe D."/>
            <person name="Huynh C."/>
            <person name="Bernard K."/>
        </authorList>
    </citation>
    <scope>NUCLEOTIDE SEQUENCE [LARGE SCALE GENOMIC DNA]</scope>
    <source>
        <strain evidence="9 10">NML 120489</strain>
    </source>
</reference>
<sequence>MKEIDWSSVAKEAPKWFRDAKFGLFFHWGPYSVPACMNEWYSRNMYAKGLEQNLYHEKTYGSLHDFGYKDFYPMMRGEKFDADEWAELVKRSGARYAGPVSEHADNFSMWDSKVNPVNSVNYGPGRDVVGECTEAFRKKGIRTLATFHHQWLWGWFMSTDNEADVYLPDNEKYYGPALPLETNRYMPYRYPDKDFCRIWKEKVCEVVDKYEPDVVYFDSRTFIIGEEYRYAAADYYYHTKGKTDGIITYKQEDFPEGIGVFDIECGRFEAPRPFPWQSDDRLEDNVTWSMVQNPKYKSAECIIHQLCDIVSKNGNLLLNVGPYADGSFHPDAVKTLEEIGDWLALNGEAIYETRPYFIAAEGPTVVEDADYDTQRIAEQLDKGAAADVRSNVLTGRDYRFTTRGETLYAIAMGWPEEGWFRICTLRENGPCAKKVGRVTLIGQKEPLTFIRDGEALHVKAPERKPCDYAYVLKIEE</sequence>
<proteinExistence type="inferred from homology"/>
<dbReference type="InterPro" id="IPR031919">
    <property type="entry name" value="Fucosidase_C"/>
</dbReference>